<dbReference type="InterPro" id="IPR003690">
    <property type="entry name" value="MTERF"/>
</dbReference>
<dbReference type="GO" id="GO:0006353">
    <property type="term" value="P:DNA-templated transcription termination"/>
    <property type="evidence" value="ECO:0007669"/>
    <property type="project" value="UniProtKB-KW"/>
</dbReference>
<name>A0A396GYS9_MEDTR</name>
<gene>
    <name evidence="4" type="ORF">MtrunA17_Chr8g0391861</name>
</gene>
<dbReference type="EMBL" id="PSQE01000008">
    <property type="protein sequence ID" value="RHN43807.1"/>
    <property type="molecule type" value="Genomic_DNA"/>
</dbReference>
<evidence type="ECO:0000256" key="3">
    <source>
        <dbReference type="ARBA" id="ARBA00022946"/>
    </source>
</evidence>
<keyword evidence="3" id="KW-0809">Transit peptide</keyword>
<proteinExistence type="inferred from homology"/>
<comment type="similarity">
    <text evidence="1">Belongs to the mTERF family.</text>
</comment>
<keyword evidence="2" id="KW-0804">Transcription</keyword>
<evidence type="ECO:0000313" key="4">
    <source>
        <dbReference type="EMBL" id="RHN43807.1"/>
    </source>
</evidence>
<comment type="caution">
    <text evidence="4">The sequence shown here is derived from an EMBL/GenBank/DDBJ whole genome shotgun (WGS) entry which is preliminary data.</text>
</comment>
<dbReference type="AlphaFoldDB" id="A0A396GYS9"/>
<dbReference type="Proteomes" id="UP000265566">
    <property type="component" value="Chromosome 8"/>
</dbReference>
<dbReference type="Gene3D" id="1.25.70.10">
    <property type="entry name" value="Transcription termination factor 3, mitochondrial"/>
    <property type="match status" value="1"/>
</dbReference>
<evidence type="ECO:0000256" key="2">
    <source>
        <dbReference type="ARBA" id="ARBA00022472"/>
    </source>
</evidence>
<dbReference type="PANTHER" id="PTHR13068:SF24">
    <property type="entry name" value="EXPRESSED PROTEIN"/>
    <property type="match status" value="1"/>
</dbReference>
<reference evidence="5" key="1">
    <citation type="journal article" date="2018" name="Nat. Plants">
        <title>Whole-genome landscape of Medicago truncatula symbiotic genes.</title>
        <authorList>
            <person name="Pecrix Y."/>
            <person name="Staton S.E."/>
            <person name="Sallet E."/>
            <person name="Lelandais-Briere C."/>
            <person name="Moreau S."/>
            <person name="Carrere S."/>
            <person name="Blein T."/>
            <person name="Jardinaud M.F."/>
            <person name="Latrasse D."/>
            <person name="Zouine M."/>
            <person name="Zahm M."/>
            <person name="Kreplak J."/>
            <person name="Mayjonade B."/>
            <person name="Satge C."/>
            <person name="Perez M."/>
            <person name="Cauet S."/>
            <person name="Marande W."/>
            <person name="Chantry-Darmon C."/>
            <person name="Lopez-Roques C."/>
            <person name="Bouchez O."/>
            <person name="Berard A."/>
            <person name="Debelle F."/>
            <person name="Munos S."/>
            <person name="Bendahmane A."/>
            <person name="Berges H."/>
            <person name="Niebel A."/>
            <person name="Buitink J."/>
            <person name="Frugier F."/>
            <person name="Benhamed M."/>
            <person name="Crespi M."/>
            <person name="Gouzy J."/>
            <person name="Gamas P."/>
        </authorList>
    </citation>
    <scope>NUCLEOTIDE SEQUENCE [LARGE SCALE GENOMIC DNA]</scope>
    <source>
        <strain evidence="5">cv. Jemalong A17</strain>
    </source>
</reference>
<keyword evidence="2" id="KW-0806">Transcription termination</keyword>
<dbReference type="Gramene" id="rna50436">
    <property type="protein sequence ID" value="RHN43807.1"/>
    <property type="gene ID" value="gene50436"/>
</dbReference>
<evidence type="ECO:0000256" key="1">
    <source>
        <dbReference type="ARBA" id="ARBA00007692"/>
    </source>
</evidence>
<dbReference type="GO" id="GO:0003676">
    <property type="term" value="F:nucleic acid binding"/>
    <property type="evidence" value="ECO:0007669"/>
    <property type="project" value="InterPro"/>
</dbReference>
<dbReference type="PANTHER" id="PTHR13068">
    <property type="entry name" value="CGI-12 PROTEIN-RELATED"/>
    <property type="match status" value="1"/>
</dbReference>
<keyword evidence="2" id="KW-0805">Transcription regulation</keyword>
<sequence length="136" mass="16216">MKNSYYFFKSEIGRPVKELVEFPEYFTYSLESRIKTKGLRSKGMKCSLNWMLSCSDQRFEERLHGNYIKMESTCPSFRIGGKLELPGNDIVSDEEEESDDEMLYRRTVSLSTAMYLHFCFYICLMEKQEYNYHVIK</sequence>
<evidence type="ECO:0000313" key="5">
    <source>
        <dbReference type="Proteomes" id="UP000265566"/>
    </source>
</evidence>
<accession>A0A396GYS9</accession>
<dbReference type="Pfam" id="PF02536">
    <property type="entry name" value="mTERF"/>
    <property type="match status" value="1"/>
</dbReference>
<protein>
    <submittedName>
        <fullName evidence="4">Putative transcription regulator mTERF family</fullName>
    </submittedName>
</protein>
<organism evidence="4 5">
    <name type="scientific">Medicago truncatula</name>
    <name type="common">Barrel medic</name>
    <name type="synonym">Medicago tribuloides</name>
    <dbReference type="NCBI Taxonomy" id="3880"/>
    <lineage>
        <taxon>Eukaryota</taxon>
        <taxon>Viridiplantae</taxon>
        <taxon>Streptophyta</taxon>
        <taxon>Embryophyta</taxon>
        <taxon>Tracheophyta</taxon>
        <taxon>Spermatophyta</taxon>
        <taxon>Magnoliopsida</taxon>
        <taxon>eudicotyledons</taxon>
        <taxon>Gunneridae</taxon>
        <taxon>Pentapetalae</taxon>
        <taxon>rosids</taxon>
        <taxon>fabids</taxon>
        <taxon>Fabales</taxon>
        <taxon>Fabaceae</taxon>
        <taxon>Papilionoideae</taxon>
        <taxon>50 kb inversion clade</taxon>
        <taxon>NPAAA clade</taxon>
        <taxon>Hologalegina</taxon>
        <taxon>IRL clade</taxon>
        <taxon>Trifolieae</taxon>
        <taxon>Medicago</taxon>
    </lineage>
</organism>
<dbReference type="InterPro" id="IPR038538">
    <property type="entry name" value="MTERF_sf"/>
</dbReference>